<sequence length="484" mass="54830">MIKIEDVTYTYSGNKGGGVKHINLDIAKGECVLFCGKSGCGKTTITRLINGLIPHFYSGELKGNVYLDGTPIKDIKMHDIASRVGSVFQNPKTQFFNVDASSEIAFVMENLSYAREKIVDRVSGAVTDLGLEEFYDRSIFKMSGGERQKIAFASIYALSPDIYVLDEPSSNLDIQTIEEIRRILMMLKGQGKTIIIAEHRLYFLKDVVDRVVYMEDGVIKDEYSGNEFFSLSQKEREQRGLRHLDLEKVELDYNLKPCGETFLEVKGLELYYGKTNIMKDINFQVSSGEVVGIIGNNGQEKSTLARVLCGIDKKYKGSICYDGANTKPKDRLKFFYMVLQDVNHQLFSDSVEGECALGYQDECNCSIEDMLKELDLYKHREKHPMALSGGEKQRLVVATSILCNKDVIIFDEPTSGLDFNNMKRVSKLIHKLSKAGKIVFVITHDYELVTSTCHKVIEFRNRKISDIYEVSPSNHKKLKKFFIV</sequence>
<gene>
    <name evidence="12" type="ORF">KQI89_14845</name>
</gene>
<keyword evidence="13" id="KW-1185">Reference proteome</keyword>
<dbReference type="CDD" id="cd03225">
    <property type="entry name" value="ABC_cobalt_CbiO_domain1"/>
    <property type="match status" value="1"/>
</dbReference>
<protein>
    <submittedName>
        <fullName evidence="12">Energy-coupling factor ABC transporter ATP-binding protein</fullName>
    </submittedName>
</protein>
<dbReference type="InterPro" id="IPR003439">
    <property type="entry name" value="ABC_transporter-like_ATP-bd"/>
</dbReference>
<dbReference type="InterPro" id="IPR015856">
    <property type="entry name" value="ABC_transpr_CbiO/EcfA_su"/>
</dbReference>
<dbReference type="PROSITE" id="PS00211">
    <property type="entry name" value="ABC_TRANSPORTER_1"/>
    <property type="match status" value="2"/>
</dbReference>
<evidence type="ECO:0000256" key="1">
    <source>
        <dbReference type="ARBA" id="ARBA00004202"/>
    </source>
</evidence>
<evidence type="ECO:0000256" key="8">
    <source>
        <dbReference type="ARBA" id="ARBA00022967"/>
    </source>
</evidence>
<evidence type="ECO:0000256" key="2">
    <source>
        <dbReference type="ARBA" id="ARBA00005417"/>
    </source>
</evidence>
<proteinExistence type="inferred from homology"/>
<comment type="subcellular location">
    <subcellularLocation>
        <location evidence="1">Cell membrane</location>
        <topology evidence="1">Peripheral membrane protein</topology>
    </subcellularLocation>
</comment>
<evidence type="ECO:0000256" key="4">
    <source>
        <dbReference type="ARBA" id="ARBA00022475"/>
    </source>
</evidence>
<feature type="domain" description="ABC transporter" evidence="11">
    <location>
        <begin position="2"/>
        <end position="241"/>
    </location>
</feature>
<keyword evidence="6" id="KW-0547">Nucleotide-binding</keyword>
<dbReference type="Pfam" id="PF00005">
    <property type="entry name" value="ABC_tran"/>
    <property type="match status" value="2"/>
</dbReference>
<evidence type="ECO:0000313" key="13">
    <source>
        <dbReference type="Proteomes" id="UP000736583"/>
    </source>
</evidence>
<evidence type="ECO:0000259" key="11">
    <source>
        <dbReference type="PROSITE" id="PS50893"/>
    </source>
</evidence>
<dbReference type="InterPro" id="IPR017871">
    <property type="entry name" value="ABC_transporter-like_CS"/>
</dbReference>
<dbReference type="Proteomes" id="UP000736583">
    <property type="component" value="Unassembled WGS sequence"/>
</dbReference>
<keyword evidence="5" id="KW-0677">Repeat</keyword>
<feature type="domain" description="ABC transporter" evidence="11">
    <location>
        <begin position="263"/>
        <end position="483"/>
    </location>
</feature>
<comment type="similarity">
    <text evidence="2">Belongs to the ABC transporter superfamily.</text>
</comment>
<dbReference type="EMBL" id="JAHLQL010000006">
    <property type="protein sequence ID" value="MBU5593027.1"/>
    <property type="molecule type" value="Genomic_DNA"/>
</dbReference>
<dbReference type="SMART" id="SM00382">
    <property type="entry name" value="AAA"/>
    <property type="match status" value="2"/>
</dbReference>
<dbReference type="InterPro" id="IPR050095">
    <property type="entry name" value="ECF_ABC_transporter_ATP-bd"/>
</dbReference>
<keyword evidence="8" id="KW-1278">Translocase</keyword>
<evidence type="ECO:0000256" key="9">
    <source>
        <dbReference type="ARBA" id="ARBA00023136"/>
    </source>
</evidence>
<dbReference type="CDD" id="cd03226">
    <property type="entry name" value="ABC_cobalt_CbiO_domain2"/>
    <property type="match status" value="1"/>
</dbReference>
<evidence type="ECO:0000256" key="3">
    <source>
        <dbReference type="ARBA" id="ARBA00022448"/>
    </source>
</evidence>
<comment type="function">
    <text evidence="10">Probably part of an ABC transporter complex. Responsible for energy coupling to the transport system.</text>
</comment>
<evidence type="ECO:0000256" key="5">
    <source>
        <dbReference type="ARBA" id="ARBA00022737"/>
    </source>
</evidence>
<dbReference type="PROSITE" id="PS50893">
    <property type="entry name" value="ABC_TRANSPORTER_2"/>
    <property type="match status" value="2"/>
</dbReference>
<dbReference type="PANTHER" id="PTHR43553:SF23">
    <property type="entry name" value="ABC TRANSPORTER ATP-BINDING COMPONENT"/>
    <property type="match status" value="1"/>
</dbReference>
<organism evidence="12 13">
    <name type="scientific">Clostridium simiarum</name>
    <dbReference type="NCBI Taxonomy" id="2841506"/>
    <lineage>
        <taxon>Bacteria</taxon>
        <taxon>Bacillati</taxon>
        <taxon>Bacillota</taxon>
        <taxon>Clostridia</taxon>
        <taxon>Eubacteriales</taxon>
        <taxon>Clostridiaceae</taxon>
        <taxon>Clostridium</taxon>
    </lineage>
</organism>
<dbReference type="RefSeq" id="WP_216457717.1">
    <property type="nucleotide sequence ID" value="NZ_JAHLQL010000006.1"/>
</dbReference>
<evidence type="ECO:0000256" key="7">
    <source>
        <dbReference type="ARBA" id="ARBA00022840"/>
    </source>
</evidence>
<evidence type="ECO:0000313" key="12">
    <source>
        <dbReference type="EMBL" id="MBU5593027.1"/>
    </source>
</evidence>
<reference evidence="12 13" key="1">
    <citation type="submission" date="2021-06" db="EMBL/GenBank/DDBJ databases">
        <authorList>
            <person name="Sun Q."/>
            <person name="Li D."/>
        </authorList>
    </citation>
    <scope>NUCLEOTIDE SEQUENCE [LARGE SCALE GENOMIC DNA]</scope>
    <source>
        <strain evidence="12 13">MSJ-4</strain>
    </source>
</reference>
<keyword evidence="3" id="KW-0813">Transport</keyword>
<accession>A0ABS6F3D3</accession>
<evidence type="ECO:0000256" key="6">
    <source>
        <dbReference type="ARBA" id="ARBA00022741"/>
    </source>
</evidence>
<evidence type="ECO:0000256" key="10">
    <source>
        <dbReference type="ARBA" id="ARBA00025157"/>
    </source>
</evidence>
<dbReference type="PANTHER" id="PTHR43553">
    <property type="entry name" value="HEAVY METAL TRANSPORTER"/>
    <property type="match status" value="1"/>
</dbReference>
<dbReference type="InterPro" id="IPR003593">
    <property type="entry name" value="AAA+_ATPase"/>
</dbReference>
<comment type="caution">
    <text evidence="12">The sequence shown here is derived from an EMBL/GenBank/DDBJ whole genome shotgun (WGS) entry which is preliminary data.</text>
</comment>
<keyword evidence="7 12" id="KW-0067">ATP-binding</keyword>
<keyword evidence="9" id="KW-0472">Membrane</keyword>
<dbReference type="GO" id="GO:0005524">
    <property type="term" value="F:ATP binding"/>
    <property type="evidence" value="ECO:0007669"/>
    <property type="project" value="UniProtKB-KW"/>
</dbReference>
<name>A0ABS6F3D3_9CLOT</name>
<keyword evidence="4" id="KW-1003">Cell membrane</keyword>